<accession>A0A240E9H2</accession>
<dbReference type="RefSeq" id="WP_096991962.1">
    <property type="nucleotide sequence ID" value="NZ_JBHSII010000001.1"/>
</dbReference>
<sequence>MQQTLDSDHLTQLHTLTHISQQFSPLLVQVTEGSRIIVPGTSASTDVNELYQYWKANYPEAGPIYWFTRTWTMLIWQPVTIALVTTYYTQAVPPISTMVQGFNRQNGVVGQFDFSCHEWQLGDQHQRREHAAKQLTLLLTHLLSNSIMFVASALRLEKSFSPIPLWKCCYAV</sequence>
<dbReference type="OrthoDB" id="7942745at2"/>
<evidence type="ECO:0000313" key="2">
    <source>
        <dbReference type="Proteomes" id="UP000219336"/>
    </source>
</evidence>
<gene>
    <name evidence="1" type="ORF">VTH8203_00211</name>
</gene>
<evidence type="ECO:0000313" key="1">
    <source>
        <dbReference type="EMBL" id="SNX45216.1"/>
    </source>
</evidence>
<reference evidence="2" key="1">
    <citation type="submission" date="2016-06" db="EMBL/GenBank/DDBJ databases">
        <authorList>
            <person name="Rodrigo-Torres L."/>
            <person name="Arahal R.D."/>
            <person name="Lucena T."/>
        </authorList>
    </citation>
    <scope>NUCLEOTIDE SEQUENCE [LARGE SCALE GENOMIC DNA]</scope>
    <source>
        <strain evidence="2">CECT8203</strain>
    </source>
</reference>
<dbReference type="AlphaFoldDB" id="A0A240E9H2"/>
<dbReference type="Proteomes" id="UP000219336">
    <property type="component" value="Unassembled WGS sequence"/>
</dbReference>
<proteinExistence type="predicted"/>
<name>A0A240E9H2_9VIBR</name>
<protein>
    <submittedName>
        <fullName evidence="1">Uncharacterized protein</fullName>
    </submittedName>
</protein>
<organism evidence="1 2">
    <name type="scientific">Vibrio thalassae</name>
    <dbReference type="NCBI Taxonomy" id="1243014"/>
    <lineage>
        <taxon>Bacteria</taxon>
        <taxon>Pseudomonadati</taxon>
        <taxon>Pseudomonadota</taxon>
        <taxon>Gammaproteobacteria</taxon>
        <taxon>Vibrionales</taxon>
        <taxon>Vibrionaceae</taxon>
        <taxon>Vibrio</taxon>
    </lineage>
</organism>
<keyword evidence="2" id="KW-1185">Reference proteome</keyword>
<dbReference type="EMBL" id="OANU01000002">
    <property type="protein sequence ID" value="SNX45216.1"/>
    <property type="molecule type" value="Genomic_DNA"/>
</dbReference>